<keyword evidence="1" id="KW-0732">Signal</keyword>
<dbReference type="GO" id="GO:0016787">
    <property type="term" value="F:hydrolase activity"/>
    <property type="evidence" value="ECO:0007669"/>
    <property type="project" value="UniProtKB-KW"/>
</dbReference>
<feature type="signal peptide" evidence="1">
    <location>
        <begin position="1"/>
        <end position="22"/>
    </location>
</feature>
<organism evidence="2 3">
    <name type="scientific">Parasulfuritortus cantonensis</name>
    <dbReference type="NCBI Taxonomy" id="2528202"/>
    <lineage>
        <taxon>Bacteria</taxon>
        <taxon>Pseudomonadati</taxon>
        <taxon>Pseudomonadota</taxon>
        <taxon>Betaproteobacteria</taxon>
        <taxon>Nitrosomonadales</taxon>
        <taxon>Thiobacillaceae</taxon>
        <taxon>Parasulfuritortus</taxon>
    </lineage>
</organism>
<proteinExistence type="predicted"/>
<evidence type="ECO:0000256" key="1">
    <source>
        <dbReference type="SAM" id="SignalP"/>
    </source>
</evidence>
<accession>A0A4R1B2L1</accession>
<dbReference type="AlphaFoldDB" id="A0A4R1B2L1"/>
<dbReference type="EMBL" id="SJZB01000045">
    <property type="protein sequence ID" value="TCJ12284.1"/>
    <property type="molecule type" value="Genomic_DNA"/>
</dbReference>
<dbReference type="Proteomes" id="UP000295443">
    <property type="component" value="Unassembled WGS sequence"/>
</dbReference>
<dbReference type="Pfam" id="PF09411">
    <property type="entry name" value="PagL"/>
    <property type="match status" value="1"/>
</dbReference>
<protein>
    <submittedName>
        <fullName evidence="2">Acyloxyacyl hydrolase</fullName>
    </submittedName>
</protein>
<name>A0A4R1B2L1_9PROT</name>
<gene>
    <name evidence="2" type="ORF">EZJ19_13190</name>
</gene>
<dbReference type="OrthoDB" id="5297282at2"/>
<keyword evidence="2" id="KW-0378">Hydrolase</keyword>
<keyword evidence="3" id="KW-1185">Reference proteome</keyword>
<dbReference type="Gene3D" id="2.40.160.20">
    <property type="match status" value="1"/>
</dbReference>
<feature type="chain" id="PRO_5020878472" evidence="1">
    <location>
        <begin position="23"/>
        <end position="177"/>
    </location>
</feature>
<evidence type="ECO:0000313" key="2">
    <source>
        <dbReference type="EMBL" id="TCJ12284.1"/>
    </source>
</evidence>
<dbReference type="RefSeq" id="WP_131448316.1">
    <property type="nucleotide sequence ID" value="NZ_SJZB01000045.1"/>
</dbReference>
<comment type="caution">
    <text evidence="2">The sequence shown here is derived from an EMBL/GenBank/DDBJ whole genome shotgun (WGS) entry which is preliminary data.</text>
</comment>
<sequence length="177" mass="19318">MRHSAIAFLFAGLAAAATPAGAVDGYVVAVGGADDTQSLRVGMIRQWNDQWFNEGHWHMTGYWEGTLGYLNSDGHNGKSAADASFAPVFRLRPNAMGGAQPYWDLALSLHLLSTRKLDDRHDLGSALQVAPLVGLGVTFGGKSQYDLGYRFQHLTNLGLKEPDDGLNLHQVRLTYLY</sequence>
<dbReference type="InterPro" id="IPR018550">
    <property type="entry name" value="Lipid-A_deacylase-rel"/>
</dbReference>
<reference evidence="2 3" key="1">
    <citation type="submission" date="2019-03" db="EMBL/GenBank/DDBJ databases">
        <title>Genome sequence of Thiobacillaceae bacterium LSR1, a sulfur-oxidizing bacterium isolated from freshwater sediment.</title>
        <authorList>
            <person name="Li S."/>
        </authorList>
    </citation>
    <scope>NUCLEOTIDE SEQUENCE [LARGE SCALE GENOMIC DNA]</scope>
    <source>
        <strain evidence="2 3">LSR1</strain>
    </source>
</reference>
<evidence type="ECO:0000313" key="3">
    <source>
        <dbReference type="Proteomes" id="UP000295443"/>
    </source>
</evidence>